<evidence type="ECO:0000313" key="4">
    <source>
        <dbReference type="Proteomes" id="UP000682733"/>
    </source>
</evidence>
<dbReference type="InterPro" id="IPR035923">
    <property type="entry name" value="TT1751-like_sf"/>
</dbReference>
<dbReference type="Gene3D" id="3.30.310.70">
    <property type="entry name" value="TT1751-like domain"/>
    <property type="match status" value="1"/>
</dbReference>
<name>A0A8S2I2Y2_9BILA</name>
<protein>
    <recommendedName>
        <fullName evidence="1">DUF302 domain-containing protein</fullName>
    </recommendedName>
</protein>
<dbReference type="SUPFAM" id="SSF103247">
    <property type="entry name" value="TT1751-like"/>
    <property type="match status" value="1"/>
</dbReference>
<dbReference type="AlphaFoldDB" id="A0A8S2I2Y2"/>
<evidence type="ECO:0000259" key="1">
    <source>
        <dbReference type="Pfam" id="PF03625"/>
    </source>
</evidence>
<comment type="caution">
    <text evidence="3">The sequence shown here is derived from an EMBL/GenBank/DDBJ whole genome shotgun (WGS) entry which is preliminary data.</text>
</comment>
<sequence length="172" mass="18855">MTDISRSIQPYTAQRVTFNSARPFDDVVATLHKLLGSSKPIDYKSLASQATDIQSFEKIFNSVIGPSGFMLFLEVDHGAWFSLFDKSTRKSRMFVLGNPLIARTMLEHNLTAGLHVPVRLLVLEQDPHITTISYDLPSSLIAIGGDNPALLNAAKGLDDKLEKLASQVANGK</sequence>
<dbReference type="Proteomes" id="UP000677228">
    <property type="component" value="Unassembled WGS sequence"/>
</dbReference>
<proteinExistence type="predicted"/>
<dbReference type="Pfam" id="PF03625">
    <property type="entry name" value="DUF302"/>
    <property type="match status" value="1"/>
</dbReference>
<accession>A0A8S2I2Y2</accession>
<reference evidence="3" key="1">
    <citation type="submission" date="2021-02" db="EMBL/GenBank/DDBJ databases">
        <authorList>
            <person name="Nowell W R."/>
        </authorList>
    </citation>
    <scope>NUCLEOTIDE SEQUENCE</scope>
</reference>
<dbReference type="EMBL" id="CAJOBA010003774">
    <property type="protein sequence ID" value="CAF3692582.1"/>
    <property type="molecule type" value="Genomic_DNA"/>
</dbReference>
<dbReference type="Proteomes" id="UP000682733">
    <property type="component" value="Unassembled WGS sequence"/>
</dbReference>
<dbReference type="CDD" id="cd14797">
    <property type="entry name" value="DUF302"/>
    <property type="match status" value="1"/>
</dbReference>
<evidence type="ECO:0000313" key="2">
    <source>
        <dbReference type="EMBL" id="CAF0914021.1"/>
    </source>
</evidence>
<dbReference type="EMBL" id="CAJNOK010003774">
    <property type="protein sequence ID" value="CAF0914021.1"/>
    <property type="molecule type" value="Genomic_DNA"/>
</dbReference>
<dbReference type="InterPro" id="IPR005180">
    <property type="entry name" value="DUF302"/>
</dbReference>
<feature type="domain" description="DUF302" evidence="1">
    <location>
        <begin position="75"/>
        <end position="136"/>
    </location>
</feature>
<evidence type="ECO:0000313" key="3">
    <source>
        <dbReference type="EMBL" id="CAF3692582.1"/>
    </source>
</evidence>
<organism evidence="3 4">
    <name type="scientific">Didymodactylos carnosus</name>
    <dbReference type="NCBI Taxonomy" id="1234261"/>
    <lineage>
        <taxon>Eukaryota</taxon>
        <taxon>Metazoa</taxon>
        <taxon>Spiralia</taxon>
        <taxon>Gnathifera</taxon>
        <taxon>Rotifera</taxon>
        <taxon>Eurotatoria</taxon>
        <taxon>Bdelloidea</taxon>
        <taxon>Philodinida</taxon>
        <taxon>Philodinidae</taxon>
        <taxon>Didymodactylos</taxon>
    </lineage>
</organism>
<gene>
    <name evidence="2" type="ORF">OVA965_LOCUS10272</name>
    <name evidence="3" type="ORF">TMI583_LOCUS10264</name>
</gene>